<protein>
    <recommendedName>
        <fullName evidence="2">Copper resistance protein D domain-containing protein</fullName>
    </recommendedName>
</protein>
<dbReference type="PaxDb" id="123214-PERMA_0320"/>
<feature type="transmembrane region" description="Helical" evidence="1">
    <location>
        <begin position="125"/>
        <end position="146"/>
    </location>
</feature>
<gene>
    <name evidence="3" type="ordered locus">PERMA_0320</name>
</gene>
<proteinExistence type="predicted"/>
<evidence type="ECO:0000256" key="1">
    <source>
        <dbReference type="SAM" id="Phobius"/>
    </source>
</evidence>
<feature type="transmembrane region" description="Helical" evidence="1">
    <location>
        <begin position="96"/>
        <end position="113"/>
    </location>
</feature>
<dbReference type="EMBL" id="CP001230">
    <property type="protein sequence ID" value="ACO03978.1"/>
    <property type="molecule type" value="Genomic_DNA"/>
</dbReference>
<dbReference type="Pfam" id="PF05425">
    <property type="entry name" value="CopD"/>
    <property type="match status" value="1"/>
</dbReference>
<feature type="transmembrane region" description="Helical" evidence="1">
    <location>
        <begin position="53"/>
        <end position="76"/>
    </location>
</feature>
<dbReference type="RefSeq" id="WP_012676216.1">
    <property type="nucleotide sequence ID" value="NC_012440.1"/>
</dbReference>
<accession>C0QTU8</accession>
<keyword evidence="1" id="KW-0812">Transmembrane</keyword>
<feature type="transmembrane region" description="Helical" evidence="1">
    <location>
        <begin position="6"/>
        <end position="32"/>
    </location>
</feature>
<organism evidence="3 4">
    <name type="scientific">Persephonella marina (strain DSM 14350 / EX-H1)</name>
    <dbReference type="NCBI Taxonomy" id="123214"/>
    <lineage>
        <taxon>Bacteria</taxon>
        <taxon>Pseudomonadati</taxon>
        <taxon>Aquificota</taxon>
        <taxon>Aquificia</taxon>
        <taxon>Aquificales</taxon>
        <taxon>Hydrogenothermaceae</taxon>
        <taxon>Persephonella</taxon>
    </lineage>
</organism>
<sequence>MLDIIILTIHILVASFWIGGMLFMVLALSPYVRKLPEDLSVRSYQEVGKRYSFWGTVLGLPILFLTGLYNMHVMGVSFHDLFNFSNDYASTLHHKLHLFILTVILAVIHDFYIGPRSHINRKFRITARIIGVLNLVLGISIIFLAAKLRFGG</sequence>
<name>C0QTU8_PERMH</name>
<dbReference type="Proteomes" id="UP000001366">
    <property type="component" value="Chromosome"/>
</dbReference>
<dbReference type="KEGG" id="pmx:PERMA_0320"/>
<reference evidence="3 4" key="1">
    <citation type="journal article" date="2009" name="J. Bacteriol.">
        <title>Complete and draft genome sequences of six members of the Aquificales.</title>
        <authorList>
            <person name="Reysenbach A.L."/>
            <person name="Hamamura N."/>
            <person name="Podar M."/>
            <person name="Griffiths E."/>
            <person name="Ferreira S."/>
            <person name="Hochstein R."/>
            <person name="Heidelberg J."/>
            <person name="Johnson J."/>
            <person name="Mead D."/>
            <person name="Pohorille A."/>
            <person name="Sarmiento M."/>
            <person name="Schweighofer K."/>
            <person name="Seshadri R."/>
            <person name="Voytek M.A."/>
        </authorList>
    </citation>
    <scope>NUCLEOTIDE SEQUENCE [LARGE SCALE GENOMIC DNA]</scope>
    <source>
        <strain evidence="4">DSM 14350 / EX-H1</strain>
    </source>
</reference>
<evidence type="ECO:0000259" key="2">
    <source>
        <dbReference type="Pfam" id="PF05425"/>
    </source>
</evidence>
<dbReference type="STRING" id="123214.PERMA_0320"/>
<keyword evidence="4" id="KW-1185">Reference proteome</keyword>
<dbReference type="InterPro" id="IPR008457">
    <property type="entry name" value="Cu-R_CopD_dom"/>
</dbReference>
<keyword evidence="1" id="KW-1133">Transmembrane helix</keyword>
<dbReference type="GO" id="GO:0016020">
    <property type="term" value="C:membrane"/>
    <property type="evidence" value="ECO:0007669"/>
    <property type="project" value="InterPro"/>
</dbReference>
<dbReference type="eggNOG" id="COG1276">
    <property type="taxonomic scope" value="Bacteria"/>
</dbReference>
<evidence type="ECO:0000313" key="3">
    <source>
        <dbReference type="EMBL" id="ACO03978.1"/>
    </source>
</evidence>
<dbReference type="AlphaFoldDB" id="C0QTU8"/>
<keyword evidence="1" id="KW-0472">Membrane</keyword>
<feature type="domain" description="Copper resistance protein D" evidence="2">
    <location>
        <begin position="47"/>
        <end position="146"/>
    </location>
</feature>
<evidence type="ECO:0000313" key="4">
    <source>
        <dbReference type="Proteomes" id="UP000001366"/>
    </source>
</evidence>
<dbReference type="OrthoDB" id="14179at2"/>
<dbReference type="HOGENOM" id="CLU_136219_0_0_0"/>